<name>A0ABY0VW61_9PSED</name>
<proteinExistence type="predicted"/>
<reference evidence="1 2" key="1">
    <citation type="submission" date="2016-10" db="EMBL/GenBank/DDBJ databases">
        <authorList>
            <person name="Varghese N."/>
            <person name="Submissions S."/>
        </authorList>
    </citation>
    <scope>NUCLEOTIDE SEQUENCE [LARGE SCALE GENOMIC DNA]</scope>
    <source>
        <strain evidence="1 2">LMG 21607</strain>
    </source>
</reference>
<sequence>MISNFEKALNRDEFQSTSEVSAFISQKILTGELSYTSLTGKDFAAFSRHKKIQRQF</sequence>
<keyword evidence="2" id="KW-1185">Reference proteome</keyword>
<dbReference type="EMBL" id="LT629796">
    <property type="protein sequence ID" value="SDU59272.1"/>
    <property type="molecule type" value="Genomic_DNA"/>
</dbReference>
<gene>
    <name evidence="1" type="ORF">SAMN04489801_4835</name>
</gene>
<accession>A0ABY0VW61</accession>
<evidence type="ECO:0000313" key="1">
    <source>
        <dbReference type="EMBL" id="SDU59272.1"/>
    </source>
</evidence>
<protein>
    <submittedName>
        <fullName evidence="1">Uncharacterized protein</fullName>
    </submittedName>
</protein>
<organism evidence="1 2">
    <name type="scientific">Pseudomonas mandelii</name>
    <dbReference type="NCBI Taxonomy" id="75612"/>
    <lineage>
        <taxon>Bacteria</taxon>
        <taxon>Pseudomonadati</taxon>
        <taxon>Pseudomonadota</taxon>
        <taxon>Gammaproteobacteria</taxon>
        <taxon>Pseudomonadales</taxon>
        <taxon>Pseudomonadaceae</taxon>
        <taxon>Pseudomonas</taxon>
    </lineage>
</organism>
<dbReference type="Proteomes" id="UP000182476">
    <property type="component" value="Chromosome I"/>
</dbReference>
<evidence type="ECO:0000313" key="2">
    <source>
        <dbReference type="Proteomes" id="UP000182476"/>
    </source>
</evidence>